<evidence type="ECO:0000256" key="1">
    <source>
        <dbReference type="ARBA" id="ARBA00022723"/>
    </source>
</evidence>
<proteinExistence type="predicted"/>
<keyword evidence="3 5" id="KW-0863">Zinc-finger</keyword>
<dbReference type="InterPro" id="IPR036855">
    <property type="entry name" value="Znf_CCCH_sf"/>
</dbReference>
<feature type="domain" description="C3H1-type" evidence="7">
    <location>
        <begin position="96"/>
        <end position="123"/>
    </location>
</feature>
<dbReference type="GO" id="GO:0008270">
    <property type="term" value="F:zinc ion binding"/>
    <property type="evidence" value="ECO:0007669"/>
    <property type="project" value="UniProtKB-KW"/>
</dbReference>
<evidence type="ECO:0000256" key="3">
    <source>
        <dbReference type="ARBA" id="ARBA00022771"/>
    </source>
</evidence>
<dbReference type="GO" id="GO:0003729">
    <property type="term" value="F:mRNA binding"/>
    <property type="evidence" value="ECO:0007669"/>
    <property type="project" value="InterPro"/>
</dbReference>
<dbReference type="InterPro" id="IPR000571">
    <property type="entry name" value="Znf_CCCH"/>
</dbReference>
<dbReference type="PROSITE" id="PS50103">
    <property type="entry name" value="ZF_C3H1"/>
    <property type="match status" value="3"/>
</dbReference>
<dbReference type="PANTHER" id="PTHR12547">
    <property type="entry name" value="CCCH ZINC FINGER/TIS11-RELATED"/>
    <property type="match status" value="1"/>
</dbReference>
<evidence type="ECO:0000259" key="7">
    <source>
        <dbReference type="PROSITE" id="PS50103"/>
    </source>
</evidence>
<keyword evidence="1 5" id="KW-0479">Metal-binding</keyword>
<dbReference type="Gene3D" id="4.10.1000.10">
    <property type="entry name" value="Zinc finger, CCCH-type"/>
    <property type="match status" value="1"/>
</dbReference>
<evidence type="ECO:0000256" key="2">
    <source>
        <dbReference type="ARBA" id="ARBA00022737"/>
    </source>
</evidence>
<feature type="domain" description="C3H1-type" evidence="7">
    <location>
        <begin position="59"/>
        <end position="88"/>
    </location>
</feature>
<gene>
    <name evidence="8" type="ORF">PGLA2088_LOCUS35818</name>
</gene>
<dbReference type="SUPFAM" id="SSF90229">
    <property type="entry name" value="CCCH zinc finger"/>
    <property type="match status" value="2"/>
</dbReference>
<feature type="zinc finger region" description="C3H1-type" evidence="5">
    <location>
        <begin position="24"/>
        <end position="51"/>
    </location>
</feature>
<evidence type="ECO:0000256" key="6">
    <source>
        <dbReference type="SAM" id="MobiDB-lite"/>
    </source>
</evidence>
<feature type="domain" description="C3H1-type" evidence="7">
    <location>
        <begin position="24"/>
        <end position="51"/>
    </location>
</feature>
<dbReference type="PANTHER" id="PTHR12547:SF18">
    <property type="entry name" value="PROTEIN TIS11"/>
    <property type="match status" value="1"/>
</dbReference>
<keyword evidence="2" id="KW-0677">Repeat</keyword>
<dbReference type="AlphaFoldDB" id="A0A813KV64"/>
<dbReference type="SMART" id="SM00356">
    <property type="entry name" value="ZnF_C3H1"/>
    <property type="match status" value="3"/>
</dbReference>
<organism evidence="8 9">
    <name type="scientific">Polarella glacialis</name>
    <name type="common">Dinoflagellate</name>
    <dbReference type="NCBI Taxonomy" id="89957"/>
    <lineage>
        <taxon>Eukaryota</taxon>
        <taxon>Sar</taxon>
        <taxon>Alveolata</taxon>
        <taxon>Dinophyceae</taxon>
        <taxon>Suessiales</taxon>
        <taxon>Suessiaceae</taxon>
        <taxon>Polarella</taxon>
    </lineage>
</organism>
<evidence type="ECO:0000313" key="8">
    <source>
        <dbReference type="EMBL" id="CAE8710159.1"/>
    </source>
</evidence>
<feature type="region of interest" description="Disordered" evidence="6">
    <location>
        <begin position="207"/>
        <end position="346"/>
    </location>
</feature>
<keyword evidence="4 5" id="KW-0862">Zinc</keyword>
<feature type="zinc finger region" description="C3H1-type" evidence="5">
    <location>
        <begin position="96"/>
        <end position="123"/>
    </location>
</feature>
<sequence>VYHNPDPPGSSLGEVVPPQAMNPLWKTRMCSFAAGAGCRHGRLCTFAHGREELRSAPDFTRTSICPELLKSGQCHAVNSSCPYAHTRQELRPAPGLMKTRMCDFHRKGTCIADGLCRFAHQVDELSGAASAFMESSGMRPGEPILEAEAIAASQELGQGSKILAQHAAMSLPPPPPLPRPVGASRSFTSASALSVFSRHCSFADSASFSSGSTFDGVPSPEDAGSMPLRGMSSNPMMSGPPVMTGGLASFGIHPGGMAPHGSSLWPQGQMESEDGKGEGEQAEHENGKGKGEPAEHEKGKGKGEEAEHEKGKGKGEPAEPEKGKGKGEEAEHEKGKGKGEEGEHEA</sequence>
<protein>
    <recommendedName>
        <fullName evidence="7">C3H1-type domain-containing protein</fullName>
    </recommendedName>
</protein>
<feature type="zinc finger region" description="C3H1-type" evidence="5">
    <location>
        <begin position="59"/>
        <end position="88"/>
    </location>
</feature>
<feature type="compositionally biased region" description="Low complexity" evidence="6">
    <location>
        <begin position="207"/>
        <end position="216"/>
    </location>
</feature>
<comment type="caution">
    <text evidence="8">The sequence shown here is derived from an EMBL/GenBank/DDBJ whole genome shotgun (WGS) entry which is preliminary data.</text>
</comment>
<dbReference type="Gene3D" id="3.30.1370.210">
    <property type="match status" value="1"/>
</dbReference>
<reference evidence="8" key="1">
    <citation type="submission" date="2021-02" db="EMBL/GenBank/DDBJ databases">
        <authorList>
            <person name="Dougan E. K."/>
            <person name="Rhodes N."/>
            <person name="Thang M."/>
            <person name="Chan C."/>
        </authorList>
    </citation>
    <scope>NUCLEOTIDE SEQUENCE</scope>
</reference>
<evidence type="ECO:0000256" key="4">
    <source>
        <dbReference type="ARBA" id="ARBA00022833"/>
    </source>
</evidence>
<evidence type="ECO:0000313" key="9">
    <source>
        <dbReference type="Proteomes" id="UP000626109"/>
    </source>
</evidence>
<dbReference type="EMBL" id="CAJNNW010031951">
    <property type="protein sequence ID" value="CAE8710159.1"/>
    <property type="molecule type" value="Genomic_DNA"/>
</dbReference>
<dbReference type="Proteomes" id="UP000626109">
    <property type="component" value="Unassembled WGS sequence"/>
</dbReference>
<feature type="non-terminal residue" evidence="8">
    <location>
        <position position="1"/>
    </location>
</feature>
<name>A0A813KV64_POLGL</name>
<evidence type="ECO:0000256" key="5">
    <source>
        <dbReference type="PROSITE-ProRule" id="PRU00723"/>
    </source>
</evidence>
<accession>A0A813KV64</accession>
<feature type="compositionally biased region" description="Basic and acidic residues" evidence="6">
    <location>
        <begin position="273"/>
        <end position="346"/>
    </location>
</feature>
<dbReference type="InterPro" id="IPR045877">
    <property type="entry name" value="ZFP36-like"/>
</dbReference>